<dbReference type="Gene3D" id="1.10.12.10">
    <property type="entry name" value="Lyase 2-enoyl-coa Hydratase, Chain A, domain 2"/>
    <property type="match status" value="1"/>
</dbReference>
<keyword evidence="2" id="KW-0576">Peroxisome</keyword>
<proteinExistence type="predicted"/>
<keyword evidence="3" id="KW-0413">Isomerase</keyword>
<evidence type="ECO:0000313" key="5">
    <source>
        <dbReference type="WBParaSite" id="PDA_v2.g26569.t1"/>
    </source>
</evidence>
<dbReference type="CDD" id="cd06558">
    <property type="entry name" value="crotonase-like"/>
    <property type="match status" value="1"/>
</dbReference>
<dbReference type="AlphaFoldDB" id="A0A914Q6H1"/>
<reference evidence="5" key="1">
    <citation type="submission" date="2022-11" db="UniProtKB">
        <authorList>
            <consortium name="WormBaseParasite"/>
        </authorList>
    </citation>
    <scope>IDENTIFICATION</scope>
</reference>
<dbReference type="SUPFAM" id="SSF52096">
    <property type="entry name" value="ClpP/crotonase"/>
    <property type="match status" value="1"/>
</dbReference>
<keyword evidence="4" id="KW-1185">Reference proteome</keyword>
<dbReference type="InterPro" id="IPR014748">
    <property type="entry name" value="Enoyl-CoA_hydra_C"/>
</dbReference>
<evidence type="ECO:0000256" key="3">
    <source>
        <dbReference type="ARBA" id="ARBA00023235"/>
    </source>
</evidence>
<dbReference type="GO" id="GO:0005777">
    <property type="term" value="C:peroxisome"/>
    <property type="evidence" value="ECO:0007669"/>
    <property type="project" value="UniProtKB-SubCell"/>
</dbReference>
<dbReference type="Proteomes" id="UP000887578">
    <property type="component" value="Unplaced"/>
</dbReference>
<evidence type="ECO:0000256" key="2">
    <source>
        <dbReference type="ARBA" id="ARBA00023140"/>
    </source>
</evidence>
<dbReference type="PANTHER" id="PTHR43684:SF1">
    <property type="entry name" value="ENOYL-COA DELTA ISOMERASE 2"/>
    <property type="match status" value="1"/>
</dbReference>
<dbReference type="InterPro" id="IPR001753">
    <property type="entry name" value="Enoyl-CoA_hydra/iso"/>
</dbReference>
<comment type="subcellular location">
    <subcellularLocation>
        <location evidence="1">Peroxisome</location>
    </subcellularLocation>
</comment>
<dbReference type="WBParaSite" id="PDA_v2.g26569.t1">
    <property type="protein sequence ID" value="PDA_v2.g26569.t1"/>
    <property type="gene ID" value="PDA_v2.g26569"/>
</dbReference>
<name>A0A914Q6H1_9BILA</name>
<evidence type="ECO:0000256" key="1">
    <source>
        <dbReference type="ARBA" id="ARBA00004275"/>
    </source>
</evidence>
<accession>A0A914Q6H1</accession>
<dbReference type="PANTHER" id="PTHR43684">
    <property type="match status" value="1"/>
</dbReference>
<protein>
    <submittedName>
        <fullName evidence="5">Uncharacterized protein</fullName>
    </submittedName>
</protein>
<dbReference type="Pfam" id="PF00378">
    <property type="entry name" value="ECH_1"/>
    <property type="match status" value="2"/>
</dbReference>
<dbReference type="InterPro" id="IPR029045">
    <property type="entry name" value="ClpP/crotonase-like_dom_sf"/>
</dbReference>
<dbReference type="GO" id="GO:0004165">
    <property type="term" value="F:delta(3)-delta(2)-enoyl-CoA isomerase activity"/>
    <property type="evidence" value="ECO:0007669"/>
    <property type="project" value="UniProtKB-ARBA"/>
</dbReference>
<organism evidence="4 5">
    <name type="scientific">Panagrolaimus davidi</name>
    <dbReference type="NCBI Taxonomy" id="227884"/>
    <lineage>
        <taxon>Eukaryota</taxon>
        <taxon>Metazoa</taxon>
        <taxon>Ecdysozoa</taxon>
        <taxon>Nematoda</taxon>
        <taxon>Chromadorea</taxon>
        <taxon>Rhabditida</taxon>
        <taxon>Tylenchina</taxon>
        <taxon>Panagrolaimomorpha</taxon>
        <taxon>Panagrolaimoidea</taxon>
        <taxon>Panagrolaimidae</taxon>
        <taxon>Panagrolaimus</taxon>
    </lineage>
</organism>
<evidence type="ECO:0000313" key="4">
    <source>
        <dbReference type="Proteomes" id="UP000887578"/>
    </source>
</evidence>
<sequence length="325" mass="36786">MLRNSSLTIFRSFKTQLSSTSAVASRFYSTITNGDVEGLKITTSNHVCRIEFSRPWKYNAITSDMYIKIPKVLEEASANDEVKFVVFAGTGAYYCSGNDLSNFDKAAKIGKEAMAKEAQEILHKFVGAFIDFDKPMIACVNGPAVGIGVSTLPLFDIVWASDTATFNTPFVSLGQACEGASTYTFPYLMGHSKLFFLKNHVFCVFEDRNCIDSDDEKSKNDLFGQKQASEFLLFGRKLSAQEAYERNLINEVIPDSKFFDECNRRIAEYSKLPPQALKINKQVLRRFHLESLHKANEHECEVLKERWVSKECEKALIAFMTRKKK</sequence>
<dbReference type="Gene3D" id="3.90.226.10">
    <property type="entry name" value="2-enoyl-CoA Hydratase, Chain A, domain 1"/>
    <property type="match status" value="2"/>
</dbReference>
<dbReference type="InterPro" id="IPR051053">
    <property type="entry name" value="ECH/Chromodomain_protein"/>
</dbReference>